<proteinExistence type="inferred from homology"/>
<keyword evidence="8 10" id="KW-0472">Membrane</keyword>
<feature type="transmembrane region" description="Helical" evidence="10">
    <location>
        <begin position="6"/>
        <end position="25"/>
    </location>
</feature>
<evidence type="ECO:0000256" key="6">
    <source>
        <dbReference type="ARBA" id="ARBA00022847"/>
    </source>
</evidence>
<dbReference type="RefSeq" id="WP_179516708.1">
    <property type="nucleotide sequence ID" value="NZ_JACCAC010000001.1"/>
</dbReference>
<evidence type="ECO:0000313" key="11">
    <source>
        <dbReference type="EMBL" id="NYG53995.1"/>
    </source>
</evidence>
<evidence type="ECO:0000256" key="2">
    <source>
        <dbReference type="ARBA" id="ARBA00006434"/>
    </source>
</evidence>
<feature type="transmembrane region" description="Helical" evidence="10">
    <location>
        <begin position="284"/>
        <end position="304"/>
    </location>
</feature>
<feature type="transmembrane region" description="Helical" evidence="10">
    <location>
        <begin position="183"/>
        <end position="203"/>
    </location>
</feature>
<dbReference type="InterPro" id="IPR001734">
    <property type="entry name" value="Na/solute_symporter"/>
</dbReference>
<comment type="caution">
    <text evidence="11">The sequence shown here is derived from an EMBL/GenBank/DDBJ whole genome shotgun (WGS) entry which is preliminary data.</text>
</comment>
<dbReference type="PANTHER" id="PTHR48086">
    <property type="entry name" value="SODIUM/PROLINE SYMPORTER-RELATED"/>
    <property type="match status" value="1"/>
</dbReference>
<dbReference type="PANTHER" id="PTHR48086:SF6">
    <property type="entry name" value="CATION_ACETATE SYMPORTER ACTP"/>
    <property type="match status" value="1"/>
</dbReference>
<feature type="transmembrane region" description="Helical" evidence="10">
    <location>
        <begin position="117"/>
        <end position="133"/>
    </location>
</feature>
<feature type="transmembrane region" description="Helical" evidence="10">
    <location>
        <begin position="337"/>
        <end position="365"/>
    </location>
</feature>
<keyword evidence="3" id="KW-0813">Transport</keyword>
<feature type="transmembrane region" description="Helical" evidence="10">
    <location>
        <begin position="248"/>
        <end position="272"/>
    </location>
</feature>
<evidence type="ECO:0000313" key="12">
    <source>
        <dbReference type="Proteomes" id="UP000544110"/>
    </source>
</evidence>
<dbReference type="AlphaFoldDB" id="A0A7Y9RPL6"/>
<organism evidence="11 12">
    <name type="scientific">Nocardioides perillae</name>
    <dbReference type="NCBI Taxonomy" id="1119534"/>
    <lineage>
        <taxon>Bacteria</taxon>
        <taxon>Bacillati</taxon>
        <taxon>Actinomycetota</taxon>
        <taxon>Actinomycetes</taxon>
        <taxon>Propionibacteriales</taxon>
        <taxon>Nocardioidaceae</taxon>
        <taxon>Nocardioides</taxon>
    </lineage>
</organism>
<dbReference type="EMBL" id="JACCAC010000001">
    <property type="protein sequence ID" value="NYG53995.1"/>
    <property type="molecule type" value="Genomic_DNA"/>
</dbReference>
<protein>
    <submittedName>
        <fullName evidence="11">Na+(H+)/acetate symporter ActP</fullName>
    </submittedName>
</protein>
<reference evidence="11 12" key="1">
    <citation type="submission" date="2020-07" db="EMBL/GenBank/DDBJ databases">
        <title>Sequencing the genomes of 1000 actinobacteria strains.</title>
        <authorList>
            <person name="Klenk H.-P."/>
        </authorList>
    </citation>
    <scope>NUCLEOTIDE SEQUENCE [LARGE SCALE GENOMIC DNA]</scope>
    <source>
        <strain evidence="11 12">DSM 24552</strain>
    </source>
</reference>
<feature type="transmembrane region" description="Helical" evidence="10">
    <location>
        <begin position="385"/>
        <end position="404"/>
    </location>
</feature>
<evidence type="ECO:0000256" key="4">
    <source>
        <dbReference type="ARBA" id="ARBA00022475"/>
    </source>
</evidence>
<feature type="transmembrane region" description="Helical" evidence="10">
    <location>
        <begin position="442"/>
        <end position="463"/>
    </location>
</feature>
<accession>A0A7Y9RPL6</accession>
<gene>
    <name evidence="11" type="ORF">BJ989_000299</name>
</gene>
<evidence type="ECO:0000256" key="10">
    <source>
        <dbReference type="SAM" id="Phobius"/>
    </source>
</evidence>
<dbReference type="InterPro" id="IPR038377">
    <property type="entry name" value="Na/Glc_symporter_sf"/>
</dbReference>
<feature type="transmembrane region" description="Helical" evidence="10">
    <location>
        <begin position="410"/>
        <end position="435"/>
    </location>
</feature>
<keyword evidence="12" id="KW-1185">Reference proteome</keyword>
<keyword evidence="7 10" id="KW-1133">Transmembrane helix</keyword>
<dbReference type="CDD" id="cd11480">
    <property type="entry name" value="SLC5sbd_u4"/>
    <property type="match status" value="1"/>
</dbReference>
<dbReference type="InterPro" id="IPR050277">
    <property type="entry name" value="Sodium:Solute_Symporter"/>
</dbReference>
<comment type="subcellular location">
    <subcellularLocation>
        <location evidence="1">Cell membrane</location>
        <topology evidence="1">Multi-pass membrane protein</topology>
    </subcellularLocation>
</comment>
<evidence type="ECO:0000256" key="1">
    <source>
        <dbReference type="ARBA" id="ARBA00004651"/>
    </source>
</evidence>
<dbReference type="GO" id="GO:0006847">
    <property type="term" value="P:plasma membrane acetate transport"/>
    <property type="evidence" value="ECO:0007669"/>
    <property type="project" value="TreeGrafter"/>
</dbReference>
<dbReference type="GO" id="GO:0015293">
    <property type="term" value="F:symporter activity"/>
    <property type="evidence" value="ECO:0007669"/>
    <property type="project" value="UniProtKB-KW"/>
</dbReference>
<evidence type="ECO:0000256" key="8">
    <source>
        <dbReference type="ARBA" id="ARBA00023136"/>
    </source>
</evidence>
<keyword evidence="6" id="KW-0769">Symport</keyword>
<evidence type="ECO:0000256" key="5">
    <source>
        <dbReference type="ARBA" id="ARBA00022692"/>
    </source>
</evidence>
<keyword evidence="4" id="KW-1003">Cell membrane</keyword>
<dbReference type="PROSITE" id="PS50283">
    <property type="entry name" value="NA_SOLUT_SYMP_3"/>
    <property type="match status" value="1"/>
</dbReference>
<dbReference type="Proteomes" id="UP000544110">
    <property type="component" value="Unassembled WGS sequence"/>
</dbReference>
<name>A0A7Y9RPL6_9ACTN</name>
<dbReference type="Gene3D" id="1.20.1730.10">
    <property type="entry name" value="Sodium/glucose cotransporter"/>
    <property type="match status" value="1"/>
</dbReference>
<sequence>MSPVPGIVAVTLVTLATLAIGTVGLRLSRTTSDFFVASRSVRPGLNASAIGGEYLSAASFLGVAGLLLVFGAEMLWYPVGWTAGYLVLLVLVAAPLRRSGAYTLPDFAEARLGSRRVRRACTLLVVAIGWLYLLPQFQGAGVTLVTAVGAPPWLGAVMVATVVLLNVTSGGMRSITFVQAFQYWLKLTALLVPAAVLLAVWVGDGRPGPARSLVDPEETAVDPQAGAGSGPADLWSLPLGGAGAESLYVTYSLILATFLGTMGLPHVVVRFYTNPDGRAARRTTLVVLGLLGLFYVIPPVYGALGRVYAAELAAGGRADTLVLELPRLVVGGPAGDVLTGLVTAGAFAAFLSTSSGLAIAVAGVLGQDVVGRLGRRGGRRLGGVAAFRVAAVIAVLVPCVAALSTPGVGVARAVGLAFAVAASTFCPLLVLGIWWRGLTAAGALAGLAVGGGGSGAAVLWTLLPTSAGQEGWVATLLGQPAAWSVPTAFLAMWLVSLATRAHVPAGANRFMVRLHTPEDVELDRG</sequence>
<evidence type="ECO:0000256" key="7">
    <source>
        <dbReference type="ARBA" id="ARBA00022989"/>
    </source>
</evidence>
<feature type="transmembrane region" description="Helical" evidence="10">
    <location>
        <begin position="45"/>
        <end position="69"/>
    </location>
</feature>
<comment type="similarity">
    <text evidence="2 9">Belongs to the sodium:solute symporter (SSF) (TC 2.A.21) family.</text>
</comment>
<feature type="transmembrane region" description="Helical" evidence="10">
    <location>
        <begin position="153"/>
        <end position="171"/>
    </location>
</feature>
<feature type="transmembrane region" description="Helical" evidence="10">
    <location>
        <begin position="75"/>
        <end position="96"/>
    </location>
</feature>
<dbReference type="GO" id="GO:0005886">
    <property type="term" value="C:plasma membrane"/>
    <property type="evidence" value="ECO:0007669"/>
    <property type="project" value="UniProtKB-SubCell"/>
</dbReference>
<evidence type="ECO:0000256" key="9">
    <source>
        <dbReference type="RuleBase" id="RU362091"/>
    </source>
</evidence>
<feature type="transmembrane region" description="Helical" evidence="10">
    <location>
        <begin position="483"/>
        <end position="503"/>
    </location>
</feature>
<evidence type="ECO:0000256" key="3">
    <source>
        <dbReference type="ARBA" id="ARBA00022448"/>
    </source>
</evidence>
<keyword evidence="5 10" id="KW-0812">Transmembrane</keyword>
<dbReference type="GO" id="GO:0015123">
    <property type="term" value="F:acetate transmembrane transporter activity"/>
    <property type="evidence" value="ECO:0007669"/>
    <property type="project" value="TreeGrafter"/>
</dbReference>
<dbReference type="Pfam" id="PF00474">
    <property type="entry name" value="SSF"/>
    <property type="match status" value="1"/>
</dbReference>